<dbReference type="Proteomes" id="UP000294744">
    <property type="component" value="Unassembled WGS sequence"/>
</dbReference>
<dbReference type="AlphaFoldDB" id="A0A4R4UH87"/>
<dbReference type="SUPFAM" id="SSF101478">
    <property type="entry name" value="ADP-ribosylglycohydrolase"/>
    <property type="match status" value="1"/>
</dbReference>
<feature type="binding site" evidence="3">
    <location>
        <position position="399"/>
    </location>
    <ligand>
        <name>Mg(2+)</name>
        <dbReference type="ChEBI" id="CHEBI:18420"/>
        <label>1</label>
    </ligand>
</feature>
<evidence type="ECO:0000256" key="1">
    <source>
        <dbReference type="ARBA" id="ARBA00010702"/>
    </source>
</evidence>
<keyword evidence="2 4" id="KW-0378">Hydrolase</keyword>
<dbReference type="InterPro" id="IPR005502">
    <property type="entry name" value="Ribosyl_crysJ1"/>
</dbReference>
<comment type="similarity">
    <text evidence="1">Belongs to the ADP-ribosylglycohydrolase family.</text>
</comment>
<gene>
    <name evidence="4" type="ORF">E1161_16845</name>
</gene>
<comment type="cofactor">
    <cofactor evidence="3">
        <name>Mg(2+)</name>
        <dbReference type="ChEBI" id="CHEBI:18420"/>
    </cofactor>
    <text evidence="3">Binds 2 magnesium ions per subunit.</text>
</comment>
<dbReference type="PANTHER" id="PTHR16222">
    <property type="entry name" value="ADP-RIBOSYLGLYCOHYDROLASE"/>
    <property type="match status" value="1"/>
</dbReference>
<keyword evidence="5" id="KW-1185">Reference proteome</keyword>
<dbReference type="GO" id="GO:0046872">
    <property type="term" value="F:metal ion binding"/>
    <property type="evidence" value="ECO:0007669"/>
    <property type="project" value="UniProtKB-KW"/>
</dbReference>
<dbReference type="InterPro" id="IPR036705">
    <property type="entry name" value="Ribosyl_crysJ1_sf"/>
</dbReference>
<sequence length="461" mass="50246">MSGSGDRPSQEPRAEVVELTPEEAQFIDAWRQYWRGGSVNEAESAVFDDIARKVLGEGFVRQRLVPDASGFLAQRRVVPVYDETSCGEIARNLPGGVLGGMIGDVLGSPVEFQTWNDIKRDCGGSGLTDYIYPHWGKGSISDDSQMMLFVLESLIMARVRLREADFDQRVQPRLETQIALAQWLHTQGVEWNAVLPPDMRPEPAKRYGKLIAYPELFVQRAPDVVSMSALGAFASSTASDPGEGLSSFTFPINDSQEAGGLARAAMTAIWTDVPERAFKIGATTSLITHGHPSGYLPGGVLAVLAQHLLHDQSFDVALQAAMYQLGRWPGHEDTTRALNAAIELGRSGQVSAEALDERFRRPRSAPGVLGVAVAAVLAYPEDFAAAVCAAVNHSGNSATAGAVCGVLMGLKLGRKAIPQPWRLHMELRYEAEELLRDVVAEFCAPQPPESQEWRERYLVSF</sequence>
<proteinExistence type="inferred from homology"/>
<organism evidence="4 5">
    <name type="scientific">Saccharopolyspora aridisoli</name>
    <dbReference type="NCBI Taxonomy" id="2530385"/>
    <lineage>
        <taxon>Bacteria</taxon>
        <taxon>Bacillati</taxon>
        <taxon>Actinomycetota</taxon>
        <taxon>Actinomycetes</taxon>
        <taxon>Pseudonocardiales</taxon>
        <taxon>Pseudonocardiaceae</taxon>
        <taxon>Saccharopolyspora</taxon>
    </lineage>
</organism>
<dbReference type="EMBL" id="SMKV01000020">
    <property type="protein sequence ID" value="TDC91198.1"/>
    <property type="molecule type" value="Genomic_DNA"/>
</dbReference>
<dbReference type="PANTHER" id="PTHR16222:SF24">
    <property type="entry name" value="ADP-RIBOSYLHYDROLASE ARH3"/>
    <property type="match status" value="1"/>
</dbReference>
<evidence type="ECO:0000313" key="4">
    <source>
        <dbReference type="EMBL" id="TDC91198.1"/>
    </source>
</evidence>
<name>A0A4R4UH87_9PSEU</name>
<dbReference type="InterPro" id="IPR050792">
    <property type="entry name" value="ADP-ribosylglycohydrolase"/>
</dbReference>
<dbReference type="OrthoDB" id="4871367at2"/>
<keyword evidence="3" id="KW-0460">Magnesium</keyword>
<evidence type="ECO:0000313" key="5">
    <source>
        <dbReference type="Proteomes" id="UP000294744"/>
    </source>
</evidence>
<keyword evidence="3" id="KW-0479">Metal-binding</keyword>
<accession>A0A4R4UH87</accession>
<reference evidence="4 5" key="1">
    <citation type="submission" date="2019-03" db="EMBL/GenBank/DDBJ databases">
        <title>Draft genome sequences of novel Actinobacteria.</title>
        <authorList>
            <person name="Sahin N."/>
            <person name="Ay H."/>
            <person name="Saygin H."/>
        </authorList>
    </citation>
    <scope>NUCLEOTIDE SEQUENCE [LARGE SCALE GENOMIC DNA]</scope>
    <source>
        <strain evidence="4 5">16K404</strain>
    </source>
</reference>
<dbReference type="Pfam" id="PF03747">
    <property type="entry name" value="ADP_ribosyl_GH"/>
    <property type="match status" value="1"/>
</dbReference>
<protein>
    <submittedName>
        <fullName evidence="4">ADP-ribosylglycohydrolase family protein</fullName>
    </submittedName>
</protein>
<evidence type="ECO:0000256" key="3">
    <source>
        <dbReference type="PIRSR" id="PIRSR605502-1"/>
    </source>
</evidence>
<dbReference type="GO" id="GO:0016787">
    <property type="term" value="F:hydrolase activity"/>
    <property type="evidence" value="ECO:0007669"/>
    <property type="project" value="UniProtKB-KW"/>
</dbReference>
<comment type="caution">
    <text evidence="4">The sequence shown here is derived from an EMBL/GenBank/DDBJ whole genome shotgun (WGS) entry which is preliminary data.</text>
</comment>
<dbReference type="Gene3D" id="1.10.4080.10">
    <property type="entry name" value="ADP-ribosylation/Crystallin J1"/>
    <property type="match status" value="1"/>
</dbReference>
<evidence type="ECO:0000256" key="2">
    <source>
        <dbReference type="ARBA" id="ARBA00022801"/>
    </source>
</evidence>